<dbReference type="SMART" id="SM00257">
    <property type="entry name" value="LysM"/>
    <property type="match status" value="3"/>
</dbReference>
<feature type="signal peptide" evidence="4">
    <location>
        <begin position="1"/>
        <end position="24"/>
    </location>
</feature>
<keyword evidence="2" id="KW-0843">Virulence</keyword>
<dbReference type="InterPro" id="IPR052210">
    <property type="entry name" value="LysM1-like"/>
</dbReference>
<dbReference type="PANTHER" id="PTHR34997">
    <property type="entry name" value="AM15"/>
    <property type="match status" value="1"/>
</dbReference>
<feature type="domain" description="LysM" evidence="5">
    <location>
        <begin position="77"/>
        <end position="121"/>
    </location>
</feature>
<dbReference type="InterPro" id="IPR018392">
    <property type="entry name" value="LysM"/>
</dbReference>
<keyword evidence="1" id="KW-0147">Chitin-binding</keyword>
<proteinExistence type="predicted"/>
<comment type="caution">
    <text evidence="6">The sequence shown here is derived from an EMBL/GenBank/DDBJ whole genome shotgun (WGS) entry which is preliminary data.</text>
</comment>
<reference evidence="6 7" key="1">
    <citation type="submission" date="2023-08" db="EMBL/GenBank/DDBJ databases">
        <title>Black Yeasts Isolated from many extreme environments.</title>
        <authorList>
            <person name="Coleine C."/>
            <person name="Stajich J.E."/>
            <person name="Selbmann L."/>
        </authorList>
    </citation>
    <scope>NUCLEOTIDE SEQUENCE [LARGE SCALE GENOMIC DNA]</scope>
    <source>
        <strain evidence="6 7">CCFEE 5910</strain>
    </source>
</reference>
<accession>A0AAN7T3C3</accession>
<dbReference type="SUPFAM" id="SSF54106">
    <property type="entry name" value="LysM domain"/>
    <property type="match status" value="3"/>
</dbReference>
<evidence type="ECO:0000313" key="7">
    <source>
        <dbReference type="Proteomes" id="UP001309876"/>
    </source>
</evidence>
<sequence length="453" mass="47099">MEPKMHLSLLTLSCLILLCTTSYAKPVNHAKHIAMTGGNLAHVVESGVQKWAFRLRKTASVRSGSSYLSKRDSTWDSTWIVEAGDTGYRIAARLGVSFAQLSALNPGVQWNNLQIEQLLNIPCEDDEGTGSTSYTVISGDTGNAIAAAFGVSFTMLSAANPGVNWYNLRIGQVLNIPSEGDESSGSTIYTVVAGDTGNAISATYGISFSMLSASNPGVNWYNLQVGQFLVVPRPTVPESTTTTIETTSVVDTTSTATSMSTTSTSCTSRTSTTSIEPVESSTTSSFATVTASTTSSDVSSTLDEPTTTSTSSDISTTISSETTTTSAESTSTSFESLTSTTSESTSATSDSTSTSTLTSTSTTTDLISTSTTSDSTSTSTTSDLTSTSTTTGSTTTTTFASTISTTTATTTSDTTTTSSDAPEPTTTVVVRRAAQARSTKILQLVEIPVVRNN</sequence>
<dbReference type="InterPro" id="IPR036779">
    <property type="entry name" value="LysM_dom_sf"/>
</dbReference>
<evidence type="ECO:0000256" key="4">
    <source>
        <dbReference type="SAM" id="SignalP"/>
    </source>
</evidence>
<feature type="chain" id="PRO_5043053425" description="LysM domain-containing protein" evidence="4">
    <location>
        <begin position="25"/>
        <end position="453"/>
    </location>
</feature>
<dbReference type="PANTHER" id="PTHR34997:SF1">
    <property type="entry name" value="PEPTIDOGLYCAN-BINDING LYSIN DOMAIN"/>
    <property type="match status" value="1"/>
</dbReference>
<dbReference type="EMBL" id="JAVRRJ010000002">
    <property type="protein sequence ID" value="KAK5088701.1"/>
    <property type="molecule type" value="Genomic_DNA"/>
</dbReference>
<dbReference type="Proteomes" id="UP001309876">
    <property type="component" value="Unassembled WGS sequence"/>
</dbReference>
<feature type="compositionally biased region" description="Low complexity" evidence="3">
    <location>
        <begin position="239"/>
        <end position="396"/>
    </location>
</feature>
<name>A0AAN7T3C3_9EURO</name>
<dbReference type="PROSITE" id="PS51782">
    <property type="entry name" value="LYSM"/>
    <property type="match status" value="3"/>
</dbReference>
<organism evidence="6 7">
    <name type="scientific">Lithohypha guttulata</name>
    <dbReference type="NCBI Taxonomy" id="1690604"/>
    <lineage>
        <taxon>Eukaryota</taxon>
        <taxon>Fungi</taxon>
        <taxon>Dikarya</taxon>
        <taxon>Ascomycota</taxon>
        <taxon>Pezizomycotina</taxon>
        <taxon>Eurotiomycetes</taxon>
        <taxon>Chaetothyriomycetidae</taxon>
        <taxon>Chaetothyriales</taxon>
        <taxon>Trichomeriaceae</taxon>
        <taxon>Lithohypha</taxon>
    </lineage>
</organism>
<dbReference type="GO" id="GO:0008061">
    <property type="term" value="F:chitin binding"/>
    <property type="evidence" value="ECO:0007669"/>
    <property type="project" value="UniProtKB-KW"/>
</dbReference>
<feature type="region of interest" description="Disordered" evidence="3">
    <location>
        <begin position="238"/>
        <end position="396"/>
    </location>
</feature>
<evidence type="ECO:0000256" key="1">
    <source>
        <dbReference type="ARBA" id="ARBA00022669"/>
    </source>
</evidence>
<keyword evidence="4" id="KW-0732">Signal</keyword>
<gene>
    <name evidence="6" type="ORF">LTR05_002922</name>
</gene>
<protein>
    <recommendedName>
        <fullName evidence="5">LysM domain-containing protein</fullName>
    </recommendedName>
</protein>
<feature type="domain" description="LysM" evidence="5">
    <location>
        <begin position="187"/>
        <end position="231"/>
    </location>
</feature>
<dbReference type="AlphaFoldDB" id="A0AAN7T3C3"/>
<evidence type="ECO:0000313" key="6">
    <source>
        <dbReference type="EMBL" id="KAK5088701.1"/>
    </source>
</evidence>
<feature type="domain" description="LysM" evidence="5">
    <location>
        <begin position="132"/>
        <end position="176"/>
    </location>
</feature>
<keyword evidence="7" id="KW-1185">Reference proteome</keyword>
<dbReference type="Gene3D" id="3.10.350.10">
    <property type="entry name" value="LysM domain"/>
    <property type="match status" value="3"/>
</dbReference>
<evidence type="ECO:0000256" key="3">
    <source>
        <dbReference type="SAM" id="MobiDB-lite"/>
    </source>
</evidence>
<evidence type="ECO:0000256" key="2">
    <source>
        <dbReference type="ARBA" id="ARBA00023026"/>
    </source>
</evidence>
<dbReference type="CDD" id="cd00118">
    <property type="entry name" value="LysM"/>
    <property type="match status" value="3"/>
</dbReference>
<evidence type="ECO:0000259" key="5">
    <source>
        <dbReference type="PROSITE" id="PS51782"/>
    </source>
</evidence>
<dbReference type="Pfam" id="PF01476">
    <property type="entry name" value="LysM"/>
    <property type="match status" value="3"/>
</dbReference>